<feature type="transmembrane region" description="Helical" evidence="18">
    <location>
        <begin position="817"/>
        <end position="836"/>
    </location>
</feature>
<dbReference type="InterPro" id="IPR023298">
    <property type="entry name" value="ATPase_P-typ_TM_dom_sf"/>
</dbReference>
<dbReference type="InterPro" id="IPR008250">
    <property type="entry name" value="ATPase_P-typ_transduc_dom_A_sf"/>
</dbReference>
<reference evidence="20 21" key="1">
    <citation type="submission" date="2011-08" db="EMBL/GenBank/DDBJ databases">
        <authorList>
            <person name="Weinstock G."/>
            <person name="Sodergren E."/>
            <person name="Clifton S."/>
            <person name="Fulton L."/>
            <person name="Fulton B."/>
            <person name="Courtney L."/>
            <person name="Fronick C."/>
            <person name="Harrison M."/>
            <person name="Strong C."/>
            <person name="Farmer C."/>
            <person name="Delahaunty K."/>
            <person name="Markovic C."/>
            <person name="Hall O."/>
            <person name="Minx P."/>
            <person name="Tomlinson C."/>
            <person name="Mitreva M."/>
            <person name="Hou S."/>
            <person name="Chen J."/>
            <person name="Wollam A."/>
            <person name="Pepin K.H."/>
            <person name="Johnson M."/>
            <person name="Bhonagiri V."/>
            <person name="Zhang X."/>
            <person name="Suruliraj S."/>
            <person name="Warren W."/>
            <person name="Chinwalla A."/>
            <person name="Mardis E.R."/>
            <person name="Wilson R.K."/>
        </authorList>
    </citation>
    <scope>NUCLEOTIDE SEQUENCE [LARGE SCALE GENOMIC DNA]</scope>
    <source>
        <strain evidence="20 21">DP7</strain>
    </source>
</reference>
<evidence type="ECO:0000256" key="2">
    <source>
        <dbReference type="ARBA" id="ARBA00005675"/>
    </source>
</evidence>
<dbReference type="PROSITE" id="PS00154">
    <property type="entry name" value="ATPASE_E1_E2"/>
    <property type="match status" value="1"/>
</dbReference>
<evidence type="ECO:0000313" key="20">
    <source>
        <dbReference type="EMBL" id="EHL07098.1"/>
    </source>
</evidence>
<feature type="transmembrane region" description="Helical" evidence="18">
    <location>
        <begin position="258"/>
        <end position="278"/>
    </location>
</feature>
<evidence type="ECO:0000259" key="19">
    <source>
        <dbReference type="SMART" id="SM00831"/>
    </source>
</evidence>
<dbReference type="Pfam" id="PF00122">
    <property type="entry name" value="E1-E2_ATPase"/>
    <property type="match status" value="1"/>
</dbReference>
<dbReference type="FunFam" id="1.20.1110.10:FF:000065">
    <property type="entry name" value="Sarcoplasmic/endoplasmic reticulum calcium ATPase 1"/>
    <property type="match status" value="1"/>
</dbReference>
<keyword evidence="10" id="KW-0106">Calcium</keyword>
<dbReference type="AlphaFoldDB" id="G9XMR8"/>
<dbReference type="SUPFAM" id="SSF81660">
    <property type="entry name" value="Metal cation-transporting ATPase, ATP-binding domain N"/>
    <property type="match status" value="1"/>
</dbReference>
<dbReference type="InterPro" id="IPR006413">
    <property type="entry name" value="P-type_ATPase_IIA_PMR1"/>
</dbReference>
<feature type="transmembrane region" description="Helical" evidence="18">
    <location>
        <begin position="888"/>
        <end position="910"/>
    </location>
</feature>
<keyword evidence="15" id="KW-0406">Ion transport</keyword>
<dbReference type="EMBL" id="AFZX01000052">
    <property type="protein sequence ID" value="EHL07098.1"/>
    <property type="molecule type" value="Genomic_DNA"/>
</dbReference>
<dbReference type="Pfam" id="PF00690">
    <property type="entry name" value="Cation_ATPase_N"/>
    <property type="match status" value="1"/>
</dbReference>
<feature type="transmembrane region" description="Helical" evidence="18">
    <location>
        <begin position="791"/>
        <end position="811"/>
    </location>
</feature>
<dbReference type="SFLD" id="SFLDS00003">
    <property type="entry name" value="Haloacid_Dehalogenase"/>
    <property type="match status" value="1"/>
</dbReference>
<dbReference type="Gene3D" id="3.40.1110.10">
    <property type="entry name" value="Calcium-transporting ATPase, cytoplasmic domain N"/>
    <property type="match status" value="1"/>
</dbReference>
<evidence type="ECO:0000256" key="17">
    <source>
        <dbReference type="ARBA" id="ARBA00048694"/>
    </source>
</evidence>
<comment type="similarity">
    <text evidence="2">Belongs to the cation transport ATPase (P-type) (TC 3.A.3) family. Type IIA subfamily.</text>
</comment>
<evidence type="ECO:0000256" key="13">
    <source>
        <dbReference type="ARBA" id="ARBA00022967"/>
    </source>
</evidence>
<keyword evidence="7 18" id="KW-0812">Transmembrane</keyword>
<evidence type="ECO:0000256" key="14">
    <source>
        <dbReference type="ARBA" id="ARBA00022989"/>
    </source>
</evidence>
<evidence type="ECO:0000256" key="1">
    <source>
        <dbReference type="ARBA" id="ARBA00004651"/>
    </source>
</evidence>
<dbReference type="HOGENOM" id="CLU_002360_3_0_9"/>
<evidence type="ECO:0000256" key="5">
    <source>
        <dbReference type="ARBA" id="ARBA00022475"/>
    </source>
</evidence>
<feature type="transmembrane region" description="Helical" evidence="18">
    <location>
        <begin position="284"/>
        <end position="310"/>
    </location>
</feature>
<proteinExistence type="inferred from homology"/>
<evidence type="ECO:0000256" key="7">
    <source>
        <dbReference type="ARBA" id="ARBA00022692"/>
    </source>
</evidence>
<dbReference type="NCBIfam" id="TIGR01522">
    <property type="entry name" value="ATPase-IIA2_Ca"/>
    <property type="match status" value="1"/>
</dbReference>
<evidence type="ECO:0000256" key="6">
    <source>
        <dbReference type="ARBA" id="ARBA00022568"/>
    </source>
</evidence>
<evidence type="ECO:0000256" key="15">
    <source>
        <dbReference type="ARBA" id="ARBA00023065"/>
    </source>
</evidence>
<comment type="subcellular location">
    <subcellularLocation>
        <location evidence="1">Cell membrane</location>
        <topology evidence="1">Multi-pass membrane protein</topology>
    </subcellularLocation>
</comment>
<keyword evidence="12" id="KW-0460">Magnesium</keyword>
<sequence length="924" mass="100546">MDNSPKEDDREMRQQAWHVLPWLDVVKALEVHPGKGLNLKEVNRRLGEVGRNILETKKGVHPVFLFLGQFKDFMVLVLLAATIVSALLGEIADAVTIMAILVLNAVLGFIQEFRAERSIESLKSLTAPEARVLRDGLESRIPAADLVPGDIVLLEAGDRIPADIRWIQAVNVEVEESALTGESHPVAKRLAPLTDELTPMADRVNMGYMGTALVSGRGAGVVVATGMETEMGVIAGMIQSVEEEETPLQKRLAQLGKYLVIISIIVCAIVVLTGVLRGEGFYKMFLAGVSLAVAAIPEGLPAIVTVALAIGVQRMVKRKAIIRKLPAVETLGCATVICSDKTGTLTQNEMTVRQIYTDRTMIAVTGQGYDPKGDFHGADPTKEKGPLQSALKIASLCNNSSLNRKGVQVAGMFRAAGKDSPWGIEGDPTEGALLVAAAKAGIWRETLERKEERVGEIPFDSDRKRMSVIYKGKREKKAYVKGAPDEILRRCRHELTSEGIVELNELRRRAILRANDEMAKKALRVLALAEKPLQENERIDERVEEDLTFVGLMGMIDPPRASAAKAIKVCRRAGIKPVMITGDHRLTAEAVARELGILKGHGDGILTGSDLDRMSDEALEKEVMNISVYARVTPKDKLRIVRALKKNDQVVAMTGDGVNDAPAVKEADIGISMGKTGTDVTKEASAMVLADDNFATIVAAVEEGRAIYDNIRKFIRYLLSCNIGEVLVMFLAALVGLPLPLLAIQILWVNLVTDGLPAMALGVDGMDKDIMNRKPREPGESIFARGLARKIMVRGLIIGLGSLLVFVIALFLGVNMLAARTMAFTTLVFSQLFHVFDCKSETRGIFEVGIFSNPYLVAAVIGSTLMQLSVIYLPPLQAIFKTTPLMGWQWALILVVAGGPSILIGLYRLVRNTWRGKEIMVGGK</sequence>
<dbReference type="SUPFAM" id="SSF81653">
    <property type="entry name" value="Calcium ATPase, transduction domain A"/>
    <property type="match status" value="1"/>
</dbReference>
<protein>
    <recommendedName>
        <fullName evidence="3">P-type Ca(2+) transporter</fullName>
        <ecNumber evidence="3">7.2.2.10</ecNumber>
    </recommendedName>
</protein>
<dbReference type="GO" id="GO:0140352">
    <property type="term" value="P:export from cell"/>
    <property type="evidence" value="ECO:0007669"/>
    <property type="project" value="UniProtKB-ARBA"/>
</dbReference>
<feature type="transmembrane region" description="Helical" evidence="18">
    <location>
        <begin position="848"/>
        <end position="868"/>
    </location>
</feature>
<evidence type="ECO:0000256" key="8">
    <source>
        <dbReference type="ARBA" id="ARBA00022723"/>
    </source>
</evidence>
<evidence type="ECO:0000256" key="18">
    <source>
        <dbReference type="SAM" id="Phobius"/>
    </source>
</evidence>
<dbReference type="PRINTS" id="PR00119">
    <property type="entry name" value="CATATPASE"/>
</dbReference>
<dbReference type="SFLD" id="SFLDF00027">
    <property type="entry name" value="p-type_atpase"/>
    <property type="match status" value="1"/>
</dbReference>
<dbReference type="InterPro" id="IPR059000">
    <property type="entry name" value="ATPase_P-type_domA"/>
</dbReference>
<dbReference type="Gene3D" id="2.70.150.10">
    <property type="entry name" value="Calcium-transporting ATPase, cytoplasmic transduction domain A"/>
    <property type="match status" value="1"/>
</dbReference>
<dbReference type="CDD" id="cd02089">
    <property type="entry name" value="P-type_ATPase_Ca_prok"/>
    <property type="match status" value="1"/>
</dbReference>
<dbReference type="SFLD" id="SFLDG00002">
    <property type="entry name" value="C1.7:_P-type_atpase_like"/>
    <property type="match status" value="1"/>
</dbReference>
<keyword evidence="11" id="KW-0067">ATP-binding</keyword>
<dbReference type="NCBIfam" id="TIGR01116">
    <property type="entry name" value="ATPase-IIA1_Ca"/>
    <property type="match status" value="1"/>
</dbReference>
<dbReference type="GO" id="GO:0016887">
    <property type="term" value="F:ATP hydrolysis activity"/>
    <property type="evidence" value="ECO:0007669"/>
    <property type="project" value="InterPro"/>
</dbReference>
<evidence type="ECO:0000256" key="12">
    <source>
        <dbReference type="ARBA" id="ARBA00022842"/>
    </source>
</evidence>
<evidence type="ECO:0000256" key="16">
    <source>
        <dbReference type="ARBA" id="ARBA00023136"/>
    </source>
</evidence>
<dbReference type="InterPro" id="IPR004014">
    <property type="entry name" value="ATPase_P-typ_cation-transptr_N"/>
</dbReference>
<dbReference type="FunFam" id="2.70.150.10:FF:000016">
    <property type="entry name" value="Calcium-transporting P-type ATPase putative"/>
    <property type="match status" value="1"/>
</dbReference>
<dbReference type="GO" id="GO:0005388">
    <property type="term" value="F:P-type calcium transporter activity"/>
    <property type="evidence" value="ECO:0007669"/>
    <property type="project" value="UniProtKB-EC"/>
</dbReference>
<feature type="transmembrane region" description="Helical" evidence="18">
    <location>
        <begin position="94"/>
        <end position="113"/>
    </location>
</feature>
<feature type="domain" description="Cation-transporting P-type ATPase N-terminal" evidence="19">
    <location>
        <begin position="16"/>
        <end position="90"/>
    </location>
</feature>
<dbReference type="InterPro" id="IPR001757">
    <property type="entry name" value="P_typ_ATPase"/>
</dbReference>
<dbReference type="SUPFAM" id="SSF56784">
    <property type="entry name" value="HAD-like"/>
    <property type="match status" value="1"/>
</dbReference>
<dbReference type="SUPFAM" id="SSF81665">
    <property type="entry name" value="Calcium ATPase, transmembrane domain M"/>
    <property type="match status" value="1"/>
</dbReference>
<dbReference type="PRINTS" id="PR00120">
    <property type="entry name" value="HATPASE"/>
</dbReference>
<keyword evidence="8" id="KW-0479">Metal-binding</keyword>
<dbReference type="NCBIfam" id="TIGR01494">
    <property type="entry name" value="ATPase_P-type"/>
    <property type="match status" value="4"/>
</dbReference>
<dbReference type="PATRIC" id="fig|537010.4.peg.2120"/>
<keyword evidence="13" id="KW-1278">Translocase</keyword>
<name>G9XMR8_DESHA</name>
<dbReference type="InterPro" id="IPR005782">
    <property type="entry name" value="P-type_ATPase_IIA"/>
</dbReference>
<dbReference type="GO" id="GO:0005886">
    <property type="term" value="C:plasma membrane"/>
    <property type="evidence" value="ECO:0007669"/>
    <property type="project" value="UniProtKB-SubCell"/>
</dbReference>
<organism evidence="20 21">
    <name type="scientific">Desulfitobacterium hafniense DP7</name>
    <dbReference type="NCBI Taxonomy" id="537010"/>
    <lineage>
        <taxon>Bacteria</taxon>
        <taxon>Bacillati</taxon>
        <taxon>Bacillota</taxon>
        <taxon>Clostridia</taxon>
        <taxon>Eubacteriales</taxon>
        <taxon>Desulfitobacteriaceae</taxon>
        <taxon>Desulfitobacterium</taxon>
    </lineage>
</organism>
<dbReference type="Pfam" id="PF00689">
    <property type="entry name" value="Cation_ATPase_C"/>
    <property type="match status" value="1"/>
</dbReference>
<keyword evidence="4" id="KW-0813">Transport</keyword>
<comment type="caution">
    <text evidence="20">The sequence shown here is derived from an EMBL/GenBank/DDBJ whole genome shotgun (WGS) entry which is preliminary data.</text>
</comment>
<dbReference type="EC" id="7.2.2.10" evidence="3"/>
<comment type="catalytic activity">
    <reaction evidence="17">
        <text>Ca(2+)(in) + ATP + H2O = Ca(2+)(out) + ADP + phosphate + H(+)</text>
        <dbReference type="Rhea" id="RHEA:18105"/>
        <dbReference type="ChEBI" id="CHEBI:15377"/>
        <dbReference type="ChEBI" id="CHEBI:15378"/>
        <dbReference type="ChEBI" id="CHEBI:29108"/>
        <dbReference type="ChEBI" id="CHEBI:30616"/>
        <dbReference type="ChEBI" id="CHEBI:43474"/>
        <dbReference type="ChEBI" id="CHEBI:456216"/>
        <dbReference type="EC" id="7.2.2.10"/>
    </reaction>
</comment>
<keyword evidence="5" id="KW-1003">Cell membrane</keyword>
<dbReference type="InterPro" id="IPR023299">
    <property type="entry name" value="ATPase_P-typ_cyto_dom_N"/>
</dbReference>
<dbReference type="Gene3D" id="1.20.1110.10">
    <property type="entry name" value="Calcium-transporting ATPase, transmembrane domain"/>
    <property type="match status" value="1"/>
</dbReference>
<feature type="transmembrane region" description="Helical" evidence="18">
    <location>
        <begin position="741"/>
        <end position="763"/>
    </location>
</feature>
<dbReference type="InterPro" id="IPR023214">
    <property type="entry name" value="HAD_sf"/>
</dbReference>
<feature type="transmembrane region" description="Helical" evidence="18">
    <location>
        <begin position="63"/>
        <end position="88"/>
    </location>
</feature>
<keyword evidence="9" id="KW-0547">Nucleotide-binding</keyword>
<gene>
    <name evidence="20" type="ORF">HMPREF0322_02256</name>
</gene>
<evidence type="ECO:0000313" key="21">
    <source>
        <dbReference type="Proteomes" id="UP000004416"/>
    </source>
</evidence>
<evidence type="ECO:0000256" key="9">
    <source>
        <dbReference type="ARBA" id="ARBA00022741"/>
    </source>
</evidence>
<dbReference type="InterPro" id="IPR036412">
    <property type="entry name" value="HAD-like_sf"/>
</dbReference>
<keyword evidence="14 18" id="KW-1133">Transmembrane helix</keyword>
<keyword evidence="6" id="KW-0109">Calcium transport</keyword>
<dbReference type="Gene3D" id="3.40.50.1000">
    <property type="entry name" value="HAD superfamily/HAD-like"/>
    <property type="match status" value="1"/>
</dbReference>
<accession>G9XMR8</accession>
<evidence type="ECO:0000256" key="10">
    <source>
        <dbReference type="ARBA" id="ARBA00022837"/>
    </source>
</evidence>
<dbReference type="Pfam" id="PF13246">
    <property type="entry name" value="Cation_ATPase"/>
    <property type="match status" value="1"/>
</dbReference>
<dbReference type="InterPro" id="IPR018303">
    <property type="entry name" value="ATPase_P-typ_P_site"/>
</dbReference>
<dbReference type="GO" id="GO:0046872">
    <property type="term" value="F:metal ion binding"/>
    <property type="evidence" value="ECO:0007669"/>
    <property type="project" value="UniProtKB-KW"/>
</dbReference>
<dbReference type="FunFam" id="3.40.50.1000:FF:000028">
    <property type="entry name" value="Calcium-transporting P-type ATPase, putative"/>
    <property type="match status" value="1"/>
</dbReference>
<dbReference type="GO" id="GO:0005524">
    <property type="term" value="F:ATP binding"/>
    <property type="evidence" value="ECO:0007669"/>
    <property type="project" value="UniProtKB-KW"/>
</dbReference>
<feature type="transmembrane region" description="Helical" evidence="18">
    <location>
        <begin position="714"/>
        <end position="735"/>
    </location>
</feature>
<dbReference type="InterPro" id="IPR044492">
    <property type="entry name" value="P_typ_ATPase_HD_dom"/>
</dbReference>
<keyword evidence="16 18" id="KW-0472">Membrane</keyword>
<dbReference type="PANTHER" id="PTHR42861">
    <property type="entry name" value="CALCIUM-TRANSPORTING ATPASE"/>
    <property type="match status" value="1"/>
</dbReference>
<dbReference type="FunFam" id="3.40.50.1000:FF:000001">
    <property type="entry name" value="Phospholipid-transporting ATPase IC"/>
    <property type="match status" value="1"/>
</dbReference>
<evidence type="ECO:0000256" key="11">
    <source>
        <dbReference type="ARBA" id="ARBA00022840"/>
    </source>
</evidence>
<dbReference type="Proteomes" id="UP000004416">
    <property type="component" value="Unassembled WGS sequence"/>
</dbReference>
<evidence type="ECO:0000256" key="3">
    <source>
        <dbReference type="ARBA" id="ARBA00012790"/>
    </source>
</evidence>
<dbReference type="SMART" id="SM00831">
    <property type="entry name" value="Cation_ATPase_N"/>
    <property type="match status" value="1"/>
</dbReference>
<dbReference type="InterPro" id="IPR006068">
    <property type="entry name" value="ATPase_P-typ_cation-transptr_C"/>
</dbReference>
<evidence type="ECO:0000256" key="4">
    <source>
        <dbReference type="ARBA" id="ARBA00022448"/>
    </source>
</evidence>